<name>A0ABS2FB06_9BACE</name>
<dbReference type="EMBL" id="JACJKJ010000034">
    <property type="protein sequence ID" value="MBM6807452.1"/>
    <property type="molecule type" value="Genomic_DNA"/>
</dbReference>
<feature type="transmembrane region" description="Helical" evidence="1">
    <location>
        <begin position="6"/>
        <end position="25"/>
    </location>
</feature>
<keyword evidence="3" id="KW-1185">Reference proteome</keyword>
<comment type="caution">
    <text evidence="2">The sequence shown here is derived from an EMBL/GenBank/DDBJ whole genome shotgun (WGS) entry which is preliminary data.</text>
</comment>
<dbReference type="Proteomes" id="UP000782117">
    <property type="component" value="Unassembled WGS sequence"/>
</dbReference>
<organism evidence="2 3">
    <name type="scientific">Bacteroides caecicola</name>
    <dbReference type="NCBI Taxonomy" id="1462569"/>
    <lineage>
        <taxon>Bacteria</taxon>
        <taxon>Pseudomonadati</taxon>
        <taxon>Bacteroidota</taxon>
        <taxon>Bacteroidia</taxon>
        <taxon>Bacteroidales</taxon>
        <taxon>Bacteroidaceae</taxon>
        <taxon>Bacteroides</taxon>
    </lineage>
</organism>
<sequence>MLNVLLSIILLVFGVLQIILFFKLWGMTNDVRSLKDKYTASNKELEYYIKSINEYLRKIEASNKKEGSE</sequence>
<keyword evidence="1" id="KW-0472">Membrane</keyword>
<accession>A0ABS2FB06</accession>
<gene>
    <name evidence="2" type="ORF">H6A24_13270</name>
</gene>
<dbReference type="RefSeq" id="WP_204501437.1">
    <property type="nucleotide sequence ID" value="NZ_JACJKJ010000034.1"/>
</dbReference>
<proteinExistence type="predicted"/>
<evidence type="ECO:0000313" key="3">
    <source>
        <dbReference type="Proteomes" id="UP000782117"/>
    </source>
</evidence>
<protein>
    <submittedName>
        <fullName evidence="2">Uncharacterized protein</fullName>
    </submittedName>
</protein>
<reference evidence="2 3" key="1">
    <citation type="journal article" date="2021" name="Sci. Rep.">
        <title>The distribution of antibiotic resistance genes in chicken gut microbiota commensals.</title>
        <authorList>
            <person name="Juricova H."/>
            <person name="Matiasovicova J."/>
            <person name="Kubasova T."/>
            <person name="Cejkova D."/>
            <person name="Rychlik I."/>
        </authorList>
    </citation>
    <scope>NUCLEOTIDE SEQUENCE [LARGE SCALE GENOMIC DNA]</scope>
    <source>
        <strain evidence="2 3">An768</strain>
    </source>
</reference>
<keyword evidence="1" id="KW-0812">Transmembrane</keyword>
<keyword evidence="1" id="KW-1133">Transmembrane helix</keyword>
<evidence type="ECO:0000256" key="1">
    <source>
        <dbReference type="SAM" id="Phobius"/>
    </source>
</evidence>
<evidence type="ECO:0000313" key="2">
    <source>
        <dbReference type="EMBL" id="MBM6807452.1"/>
    </source>
</evidence>